<keyword evidence="4" id="KW-1185">Reference proteome</keyword>
<feature type="chain" id="PRO_5045321749" evidence="1">
    <location>
        <begin position="27"/>
        <end position="463"/>
    </location>
</feature>
<evidence type="ECO:0000259" key="2">
    <source>
        <dbReference type="Pfam" id="PF17936"/>
    </source>
</evidence>
<feature type="domain" description="Bacterial Ig" evidence="2">
    <location>
        <begin position="382"/>
        <end position="459"/>
    </location>
</feature>
<dbReference type="Gene3D" id="2.60.40.10">
    <property type="entry name" value="Immunoglobulins"/>
    <property type="match status" value="3"/>
</dbReference>
<reference evidence="3 4" key="1">
    <citation type="submission" date="2020-08" db="EMBL/GenBank/DDBJ databases">
        <title>A Genomic Blueprint of the Chicken Gut Microbiome.</title>
        <authorList>
            <person name="Gilroy R."/>
            <person name="Ravi A."/>
            <person name="Getino M."/>
            <person name="Pursley I."/>
            <person name="Horton D.L."/>
            <person name="Alikhan N.-F."/>
            <person name="Baker D."/>
            <person name="Gharbi K."/>
            <person name="Hall N."/>
            <person name="Watson M."/>
            <person name="Adriaenssens E.M."/>
            <person name="Foster-Nyarko E."/>
            <person name="Jarju S."/>
            <person name="Secka A."/>
            <person name="Antonio M."/>
            <person name="Oren A."/>
            <person name="Chaudhuri R."/>
            <person name="La Ragione R.M."/>
            <person name="Hildebrand F."/>
            <person name="Pallen M.J."/>
        </authorList>
    </citation>
    <scope>NUCLEOTIDE SEQUENCE [LARGE SCALE GENOMIC DNA]</scope>
    <source>
        <strain evidence="3 4">Sa1BUA13</strain>
    </source>
</reference>
<sequence>MGKKTRFALIFSGILALSVSTGTTLANTGHTDAAKKLTDLQKEIPIEQGILKSSVIQQLETQLHKGLSIQNYPFSEVNASAVNKAASDYLWEQEPNDSFNFADQLSYSKATVGQLMPYYDMDFYKVKVPSNGILAVGGGTTSYEIDLLFAAAEKEFGETGKLEYLGSDYDDELEIQFYQAKAGTYYVPVLDADDYSNSPSDLYIIATSFLDNVAPSKPTVNAFDDNDTAISGKAEANSTITVKNGSKVIATTKTAASGTFSAKIAVQKAGVKLVVTAEDSAKNKSAAVTVTVKVADKTAPAKPTINKVDNNDAVISGKAEASSTVTVKNNSKVIATTKATASGTFSVKIPVQKAGAILTVNAKDQSGNISSTASVTVVDVVAPPLPTINKVTIKDLKVTGKAEVSSTVTIKAGNTVLGSAKADAKGTYSVKIKAQKAGVTIEATAKDKAGNVSKKATKVVAKK</sequence>
<dbReference type="GO" id="GO:0008233">
    <property type="term" value="F:peptidase activity"/>
    <property type="evidence" value="ECO:0007669"/>
    <property type="project" value="UniProtKB-KW"/>
</dbReference>
<feature type="signal peptide" evidence="1">
    <location>
        <begin position="1"/>
        <end position="26"/>
    </location>
</feature>
<feature type="domain" description="Bacterial Ig" evidence="2">
    <location>
        <begin position="214"/>
        <end position="293"/>
    </location>
</feature>
<dbReference type="RefSeq" id="WP_191716641.1">
    <property type="nucleotide sequence ID" value="NZ_JACSPU010000006.1"/>
</dbReference>
<keyword evidence="1" id="KW-0732">Signal</keyword>
<proteinExistence type="predicted"/>
<dbReference type="GO" id="GO:0006508">
    <property type="term" value="P:proteolysis"/>
    <property type="evidence" value="ECO:0007669"/>
    <property type="project" value="UniProtKB-KW"/>
</dbReference>
<gene>
    <name evidence="3" type="ORF">H9630_16685</name>
</gene>
<evidence type="ECO:0000256" key="1">
    <source>
        <dbReference type="SAM" id="SignalP"/>
    </source>
</evidence>
<evidence type="ECO:0000313" key="4">
    <source>
        <dbReference type="Proteomes" id="UP000658980"/>
    </source>
</evidence>
<dbReference type="Gene3D" id="2.60.120.380">
    <property type="match status" value="1"/>
</dbReference>
<organism evidence="3 4">
    <name type="scientific">Planococcus wigleyi</name>
    <dbReference type="NCBI Taxonomy" id="2762216"/>
    <lineage>
        <taxon>Bacteria</taxon>
        <taxon>Bacillati</taxon>
        <taxon>Bacillota</taxon>
        <taxon>Bacilli</taxon>
        <taxon>Bacillales</taxon>
        <taxon>Caryophanaceae</taxon>
        <taxon>Planococcus</taxon>
    </lineage>
</organism>
<accession>A0ABR8WHC8</accession>
<dbReference type="Proteomes" id="UP000658980">
    <property type="component" value="Unassembled WGS sequence"/>
</dbReference>
<dbReference type="InterPro" id="IPR041498">
    <property type="entry name" value="Big_6"/>
</dbReference>
<dbReference type="EMBL" id="JACSPU010000006">
    <property type="protein sequence ID" value="MBD8016465.1"/>
    <property type="molecule type" value="Genomic_DNA"/>
</dbReference>
<feature type="domain" description="Bacterial Ig" evidence="2">
    <location>
        <begin position="299"/>
        <end position="379"/>
    </location>
</feature>
<dbReference type="InterPro" id="IPR013783">
    <property type="entry name" value="Ig-like_fold"/>
</dbReference>
<keyword evidence="3" id="KW-0378">Hydrolase</keyword>
<protein>
    <submittedName>
        <fullName evidence="3">Protease</fullName>
    </submittedName>
</protein>
<comment type="caution">
    <text evidence="3">The sequence shown here is derived from an EMBL/GenBank/DDBJ whole genome shotgun (WGS) entry which is preliminary data.</text>
</comment>
<dbReference type="Pfam" id="PF17936">
    <property type="entry name" value="Big_6"/>
    <property type="match status" value="3"/>
</dbReference>
<evidence type="ECO:0000313" key="3">
    <source>
        <dbReference type="EMBL" id="MBD8016465.1"/>
    </source>
</evidence>
<keyword evidence="3" id="KW-0645">Protease</keyword>
<name>A0ABR8WHC8_9BACL</name>